<dbReference type="EMBL" id="JAUPEV010000010">
    <property type="protein sequence ID" value="MDO7253536.1"/>
    <property type="molecule type" value="Genomic_DNA"/>
</dbReference>
<evidence type="ECO:0000256" key="1">
    <source>
        <dbReference type="SAM" id="SignalP"/>
    </source>
</evidence>
<comment type="caution">
    <text evidence="3">The sequence shown here is derived from an EMBL/GenBank/DDBJ whole genome shotgun (WGS) entry which is preliminary data.</text>
</comment>
<organism evidence="3 4">
    <name type="scientific">Helicobacter cappadocius</name>
    <dbReference type="NCBI Taxonomy" id="3063998"/>
    <lineage>
        <taxon>Bacteria</taxon>
        <taxon>Pseudomonadati</taxon>
        <taxon>Campylobacterota</taxon>
        <taxon>Epsilonproteobacteria</taxon>
        <taxon>Campylobacterales</taxon>
        <taxon>Helicobacteraceae</taxon>
        <taxon>Helicobacter</taxon>
    </lineage>
</organism>
<evidence type="ECO:0000313" key="3">
    <source>
        <dbReference type="EMBL" id="MDP2539463.1"/>
    </source>
</evidence>
<dbReference type="EC" id="1.-.-.-" evidence="3"/>
<proteinExistence type="predicted"/>
<evidence type="ECO:0000313" key="4">
    <source>
        <dbReference type="Proteomes" id="UP001177258"/>
    </source>
</evidence>
<feature type="signal peptide" evidence="1">
    <location>
        <begin position="1"/>
        <end position="31"/>
    </location>
</feature>
<keyword evidence="3" id="KW-0560">Oxidoreductase</keyword>
<feature type="chain" id="PRO_5041676292" evidence="1">
    <location>
        <begin position="32"/>
        <end position="250"/>
    </location>
</feature>
<accession>A0AA90PZQ0</accession>
<reference evidence="2 4" key="3">
    <citation type="journal article" date="2024" name="Syst. Appl. Microbiol.">
        <title>Helicobacter cappadocius sp. nov., from lizards: The first psychrotrophic Helicobacter species.</title>
        <authorList>
            <person name="Aydin F."/>
            <person name="Tarhane S."/>
            <person name="Karakaya E."/>
            <person name="Abay S."/>
            <person name="Kayman T."/>
            <person name="Guran O."/>
            <person name="Bozkurt E."/>
            <person name="Uzum N."/>
            <person name="Avci A."/>
            <person name="Olgun K."/>
            <person name="Jablonski D."/>
            <person name="Guran C."/>
            <person name="Burcin Saticioglu I."/>
        </authorList>
    </citation>
    <scope>NUCLEOTIDE SEQUENCE [LARGE SCALE GENOMIC DNA]</scope>
    <source>
        <strain evidence="2">Faydin-H75</strain>
        <strain evidence="4">faydin-H76</strain>
    </source>
</reference>
<keyword evidence="1" id="KW-0732">Signal</keyword>
<dbReference type="InterPro" id="IPR006311">
    <property type="entry name" value="TAT_signal"/>
</dbReference>
<gene>
    <name evidence="2" type="ORF">Q5I04_06390</name>
    <name evidence="3" type="ORF">Q5I06_06715</name>
</gene>
<evidence type="ECO:0000313" key="2">
    <source>
        <dbReference type="EMBL" id="MDO7253536.1"/>
    </source>
</evidence>
<protein>
    <submittedName>
        <fullName evidence="3">Gluconate 2-dehydrogenase subunit 3 family protein</fullName>
        <ecNumber evidence="3">1.-.-.-</ecNumber>
    </submittedName>
</protein>
<dbReference type="Proteomes" id="UP001177258">
    <property type="component" value="Unassembled WGS sequence"/>
</dbReference>
<keyword evidence="5" id="KW-1185">Reference proteome</keyword>
<dbReference type="InterPro" id="IPR027056">
    <property type="entry name" value="Gluconate_2DH_su3"/>
</dbReference>
<dbReference type="EMBL" id="JAUYZK010000010">
    <property type="protein sequence ID" value="MDP2539463.1"/>
    <property type="molecule type" value="Genomic_DNA"/>
</dbReference>
<name>A0AA90PZQ0_9HELI</name>
<dbReference type="AlphaFoldDB" id="A0AA90PZQ0"/>
<dbReference type="PROSITE" id="PS51318">
    <property type="entry name" value="TAT"/>
    <property type="match status" value="1"/>
</dbReference>
<evidence type="ECO:0000313" key="5">
    <source>
        <dbReference type="Proteomes" id="UP001240777"/>
    </source>
</evidence>
<dbReference type="Pfam" id="PF13618">
    <property type="entry name" value="Gluconate_2-dh3"/>
    <property type="match status" value="1"/>
</dbReference>
<sequence length="250" mass="27680">MNKKNTNLSRRNFFKTSTLAAGAVLGGGAFAGTLAGCDDSKNNSHSMQSNYDTNQEAQARGRMFFTKDLDFAVLSASCERIFPKDDLGAGAIELGVPYFIDNQLAGAYGYNAREYMSGPFENGTPTQGYQTPLIRRDIFLEGIKSIENEAIKNYKKSFVDLDAKNQDLILKSFEANKVSMKGVSSSYFFSLLREMTLAGVYADPIYGGNDKMQGWKMKEFPGAQMSYMAFITDEKFQKISPMSLADMQGK</sequence>
<dbReference type="GO" id="GO:0016491">
    <property type="term" value="F:oxidoreductase activity"/>
    <property type="evidence" value="ECO:0007669"/>
    <property type="project" value="UniProtKB-KW"/>
</dbReference>
<dbReference type="Proteomes" id="UP001240777">
    <property type="component" value="Unassembled WGS sequence"/>
</dbReference>
<reference evidence="3 5" key="1">
    <citation type="submission" date="2023-07" db="EMBL/GenBank/DDBJ databases">
        <title>Unpublished Manusciprt.</title>
        <authorList>
            <person name="Aydin F."/>
            <person name="Tarhane S."/>
            <person name="Saticioglu I.B."/>
            <person name="Karakaya E."/>
            <person name="Abay S."/>
            <person name="Guran O."/>
            <person name="Bozkurt E."/>
            <person name="Uzum N."/>
            <person name="Olgun K."/>
            <person name="Jablonski D."/>
        </authorList>
    </citation>
    <scope>NUCLEOTIDE SEQUENCE</scope>
    <source>
        <strain evidence="5">faydin-H75</strain>
        <strain evidence="3">Faydin-H76</strain>
    </source>
</reference>
<dbReference type="RefSeq" id="WP_305517379.1">
    <property type="nucleotide sequence ID" value="NZ_JAUPEV010000010.1"/>
</dbReference>
<reference evidence="2" key="2">
    <citation type="submission" date="2023-07" db="EMBL/GenBank/DDBJ databases">
        <authorList>
            <person name="Aydin F."/>
            <person name="Tarhane S."/>
            <person name="Saticioglu I.B."/>
            <person name="Karakaya E."/>
            <person name="Abay S."/>
            <person name="Guran O."/>
            <person name="Bozkurt E."/>
            <person name="Uzum N."/>
            <person name="Olgun K."/>
            <person name="Jablonski D."/>
        </authorList>
    </citation>
    <scope>NUCLEOTIDE SEQUENCE</scope>
    <source>
        <strain evidence="2">Faydin-H75</strain>
    </source>
</reference>